<dbReference type="Proteomes" id="UP000769157">
    <property type="component" value="Unassembled WGS sequence"/>
</dbReference>
<keyword evidence="1" id="KW-0479">Metal-binding</keyword>
<evidence type="ECO:0000256" key="2">
    <source>
        <dbReference type="SAM" id="MobiDB-lite"/>
    </source>
</evidence>
<dbReference type="OrthoDB" id="4095993at2759"/>
<organism evidence="4 5">
    <name type="scientific">Ogataea philodendri</name>
    <dbReference type="NCBI Taxonomy" id="1378263"/>
    <lineage>
        <taxon>Eukaryota</taxon>
        <taxon>Fungi</taxon>
        <taxon>Dikarya</taxon>
        <taxon>Ascomycota</taxon>
        <taxon>Saccharomycotina</taxon>
        <taxon>Pichiomycetes</taxon>
        <taxon>Pichiales</taxon>
        <taxon>Pichiaceae</taxon>
        <taxon>Ogataea</taxon>
    </lineage>
</organism>
<dbReference type="AlphaFoldDB" id="A0A9P8P330"/>
<dbReference type="RefSeq" id="XP_046060431.1">
    <property type="nucleotide sequence ID" value="XM_046205989.1"/>
</dbReference>
<comment type="caution">
    <text evidence="4">The sequence shown here is derived from an EMBL/GenBank/DDBJ whole genome shotgun (WGS) entry which is preliminary data.</text>
</comment>
<name>A0A9P8P330_9ASCO</name>
<proteinExistence type="predicted"/>
<reference evidence="4" key="2">
    <citation type="submission" date="2021-01" db="EMBL/GenBank/DDBJ databases">
        <authorList>
            <person name="Schikora-Tamarit M.A."/>
        </authorList>
    </citation>
    <scope>NUCLEOTIDE SEQUENCE</scope>
    <source>
        <strain evidence="4">CBS6075</strain>
    </source>
</reference>
<evidence type="ECO:0000259" key="3">
    <source>
        <dbReference type="PROSITE" id="PS50157"/>
    </source>
</evidence>
<feature type="compositionally biased region" description="Low complexity" evidence="2">
    <location>
        <begin position="353"/>
        <end position="368"/>
    </location>
</feature>
<keyword evidence="5" id="KW-1185">Reference proteome</keyword>
<dbReference type="InterPro" id="IPR013087">
    <property type="entry name" value="Znf_C2H2_type"/>
</dbReference>
<sequence length="396" mass="45186">MSSGNDVSKRRRIPSSEKNDHQALDTQVNEYLHDMNYVDDVQNEVRLHGFGVDLTSLNNDDFQIDPSITNQETKQNAQENMNTAAAAMAAYQNRQNNQQSQNAKSGEIKSLRLMEVPDNVDPKKMCRFCGKTFAHPGSLGRHLDNRKGSPMHPADQIEKIRSNVARRGNPEEVKARRAERARIYNRREYVKLRNRERRRTQSKIYRVKENTQLQFYKGLSTPTLAPHPSFPRMVLFFLPPSEWPHDPPTIQTYETLSAKLETNIDLGSKLVILTPGLGIGSYKEKLKTAYDNWMTLSNEAKKKMWVREQRLCAQDTLGKLTLFDFAVREKWAQKLTNDKKLEIMQSTKSESMDSQNYDDSSDSDSSQDVKNVLGEEEFAAVAAAAAAVVNRQDVDN</sequence>
<feature type="region of interest" description="Disordered" evidence="2">
    <location>
        <begin position="346"/>
        <end position="369"/>
    </location>
</feature>
<dbReference type="GO" id="GO:0008270">
    <property type="term" value="F:zinc ion binding"/>
    <property type="evidence" value="ECO:0007669"/>
    <property type="project" value="UniProtKB-KW"/>
</dbReference>
<feature type="domain" description="C2H2-type" evidence="3">
    <location>
        <begin position="124"/>
        <end position="157"/>
    </location>
</feature>
<evidence type="ECO:0000313" key="4">
    <source>
        <dbReference type="EMBL" id="KAH3664151.1"/>
    </source>
</evidence>
<keyword evidence="1" id="KW-0862">Zinc</keyword>
<reference evidence="4" key="1">
    <citation type="journal article" date="2021" name="Open Biol.">
        <title>Shared evolutionary footprints suggest mitochondrial oxidative damage underlies multiple complex I losses in fungi.</title>
        <authorList>
            <person name="Schikora-Tamarit M.A."/>
            <person name="Marcet-Houben M."/>
            <person name="Nosek J."/>
            <person name="Gabaldon T."/>
        </authorList>
    </citation>
    <scope>NUCLEOTIDE SEQUENCE</scope>
    <source>
        <strain evidence="4">CBS6075</strain>
    </source>
</reference>
<feature type="region of interest" description="Disordered" evidence="2">
    <location>
        <begin position="1"/>
        <end position="23"/>
    </location>
</feature>
<dbReference type="EMBL" id="JAEUBE010000352">
    <property type="protein sequence ID" value="KAH3664151.1"/>
    <property type="molecule type" value="Genomic_DNA"/>
</dbReference>
<keyword evidence="1" id="KW-0863">Zinc-finger</keyword>
<protein>
    <recommendedName>
        <fullName evidence="3">C2H2-type domain-containing protein</fullName>
    </recommendedName>
</protein>
<gene>
    <name evidence="4" type="ORF">OGAPHI_004865</name>
</gene>
<feature type="compositionally biased region" description="Basic and acidic residues" evidence="2">
    <location>
        <begin position="14"/>
        <end position="23"/>
    </location>
</feature>
<accession>A0A9P8P330</accession>
<dbReference type="PROSITE" id="PS50157">
    <property type="entry name" value="ZINC_FINGER_C2H2_2"/>
    <property type="match status" value="1"/>
</dbReference>
<evidence type="ECO:0000256" key="1">
    <source>
        <dbReference type="PROSITE-ProRule" id="PRU00042"/>
    </source>
</evidence>
<evidence type="ECO:0000313" key="5">
    <source>
        <dbReference type="Proteomes" id="UP000769157"/>
    </source>
</evidence>
<dbReference type="GeneID" id="70236830"/>